<feature type="transmembrane region" description="Helical" evidence="2">
    <location>
        <begin position="27"/>
        <end position="49"/>
    </location>
</feature>
<dbReference type="EMBL" id="BABT02000165">
    <property type="protein sequence ID" value="GAA98898.1"/>
    <property type="molecule type" value="Genomic_DNA"/>
</dbReference>
<evidence type="ECO:0000259" key="3">
    <source>
        <dbReference type="Pfam" id="PF24357"/>
    </source>
</evidence>
<keyword evidence="2" id="KW-1133">Transmembrane helix</keyword>
<dbReference type="RefSeq" id="XP_014567062.1">
    <property type="nucleotide sequence ID" value="XM_014711576.1"/>
</dbReference>
<comment type="subcellular location">
    <subcellularLocation>
        <location evidence="1">Membrane</location>
        <topology evidence="1">Multi-pass membrane protein</topology>
    </subcellularLocation>
</comment>
<protein>
    <recommendedName>
        <fullName evidence="3">ABC transporter TMD0 domain-containing protein</fullName>
    </recommendedName>
</protein>
<reference evidence="4 5" key="1">
    <citation type="journal article" date="2011" name="J. Gen. Appl. Microbiol.">
        <title>Draft genome sequencing of the enigmatic basidiomycete Mixia osmundae.</title>
        <authorList>
            <person name="Nishida H."/>
            <person name="Nagatsuka Y."/>
            <person name="Sugiyama J."/>
        </authorList>
    </citation>
    <scope>NUCLEOTIDE SEQUENCE [LARGE SCALE GENOMIC DNA]</scope>
    <source>
        <strain evidence="5">CBS 9802 / IAM 14324 / JCM 22182 / KY 12970</strain>
    </source>
</reference>
<name>G7E7T8_MIXOS</name>
<keyword evidence="2" id="KW-0812">Transmembrane</keyword>
<dbReference type="OrthoDB" id="5399848at2759"/>
<proteinExistence type="predicted"/>
<dbReference type="eggNOG" id="ENOG502SABI">
    <property type="taxonomic scope" value="Eukaryota"/>
</dbReference>
<dbReference type="Proteomes" id="UP000009131">
    <property type="component" value="Unassembled WGS sequence"/>
</dbReference>
<keyword evidence="5" id="KW-1185">Reference proteome</keyword>
<gene>
    <name evidence="4" type="primary">Mo05586</name>
    <name evidence="4" type="ORF">E5Q_05586</name>
</gene>
<dbReference type="GO" id="GO:0016020">
    <property type="term" value="C:membrane"/>
    <property type="evidence" value="ECO:0007669"/>
    <property type="project" value="UniProtKB-SubCell"/>
</dbReference>
<dbReference type="InParanoid" id="G7E7T8"/>
<keyword evidence="2" id="KW-0472">Membrane</keyword>
<evidence type="ECO:0000256" key="2">
    <source>
        <dbReference type="SAM" id="Phobius"/>
    </source>
</evidence>
<sequence length="217" mass="23409">MRADGKPNGIVESPYDSNLASCFDDVILIPLATWVFLPLSVIAFASVLASSSTRSTSGVSTRSKLPRWAAILYAVLVVALLAMEILEITRLSLSNNGVGLLPFSLVGVLIAFVLVVLLHVRKADIAANKRRTASTILALYWILSLAFNAVKLAEYSHISRFDPGNTKYPTSDHVVDGSVIVALLGIFMIIEALLVVLGGRQDHDVVTNDVDSEKPLH</sequence>
<accession>G7E7T8</accession>
<dbReference type="HOGENOM" id="CLU_1256713_0_0_1"/>
<feature type="transmembrane region" description="Helical" evidence="2">
    <location>
        <begin position="173"/>
        <end position="197"/>
    </location>
</feature>
<dbReference type="AlphaFoldDB" id="G7E7T8"/>
<dbReference type="OMA" id="CNILMHT"/>
<dbReference type="InterPro" id="IPR056227">
    <property type="entry name" value="TMD0_ABC"/>
</dbReference>
<organism evidence="4 5">
    <name type="scientific">Mixia osmundae (strain CBS 9802 / IAM 14324 / JCM 22182 / KY 12970)</name>
    <dbReference type="NCBI Taxonomy" id="764103"/>
    <lineage>
        <taxon>Eukaryota</taxon>
        <taxon>Fungi</taxon>
        <taxon>Dikarya</taxon>
        <taxon>Basidiomycota</taxon>
        <taxon>Pucciniomycotina</taxon>
        <taxon>Mixiomycetes</taxon>
        <taxon>Mixiales</taxon>
        <taxon>Mixiaceae</taxon>
        <taxon>Mixia</taxon>
    </lineage>
</organism>
<reference evidence="4 5" key="2">
    <citation type="journal article" date="2012" name="Open Biol.">
        <title>Characteristics of nucleosomes and linker DNA regions on the genome of the basidiomycete Mixia osmundae revealed by mono- and dinucleosome mapping.</title>
        <authorList>
            <person name="Nishida H."/>
            <person name="Kondo S."/>
            <person name="Matsumoto T."/>
            <person name="Suzuki Y."/>
            <person name="Yoshikawa H."/>
            <person name="Taylor T.D."/>
            <person name="Sugiyama J."/>
        </authorList>
    </citation>
    <scope>NUCLEOTIDE SEQUENCE [LARGE SCALE GENOMIC DNA]</scope>
    <source>
        <strain evidence="5">CBS 9802 / IAM 14324 / JCM 22182 / KY 12970</strain>
    </source>
</reference>
<dbReference type="Pfam" id="PF24357">
    <property type="entry name" value="TMD0_ABC"/>
    <property type="match status" value="1"/>
</dbReference>
<evidence type="ECO:0000256" key="1">
    <source>
        <dbReference type="ARBA" id="ARBA00004141"/>
    </source>
</evidence>
<feature type="domain" description="ABC transporter TMD0" evidence="3">
    <location>
        <begin position="13"/>
        <end position="156"/>
    </location>
</feature>
<evidence type="ECO:0000313" key="4">
    <source>
        <dbReference type="EMBL" id="GAA98898.1"/>
    </source>
</evidence>
<evidence type="ECO:0000313" key="5">
    <source>
        <dbReference type="Proteomes" id="UP000009131"/>
    </source>
</evidence>
<feature type="transmembrane region" description="Helical" evidence="2">
    <location>
        <begin position="70"/>
        <end position="88"/>
    </location>
</feature>
<comment type="caution">
    <text evidence="4">The sequence shown here is derived from an EMBL/GenBank/DDBJ whole genome shotgun (WGS) entry which is preliminary data.</text>
</comment>
<feature type="transmembrane region" description="Helical" evidence="2">
    <location>
        <begin position="100"/>
        <end position="120"/>
    </location>
</feature>
<feature type="transmembrane region" description="Helical" evidence="2">
    <location>
        <begin position="132"/>
        <end position="153"/>
    </location>
</feature>